<protein>
    <submittedName>
        <fullName evidence="1">Uncharacterized protein</fullName>
    </submittedName>
</protein>
<proteinExistence type="predicted"/>
<reference evidence="2" key="1">
    <citation type="journal article" date="2011" name="Genetics">
        <title>Massive changes in genome architecture accompany the transition to self-fertility in the filamentous fungus Neurospora tetrasperma.</title>
        <authorList>
            <person name="Ellison C.E."/>
            <person name="Stajich J.E."/>
            <person name="Jacobson D.J."/>
            <person name="Natvig D.O."/>
            <person name="Lapidus A."/>
            <person name="Foster B."/>
            <person name="Aerts A."/>
            <person name="Riley R."/>
            <person name="Lindquist E.A."/>
            <person name="Grigoriev I.V."/>
            <person name="Taylor J.W."/>
        </authorList>
    </citation>
    <scope>NUCLEOTIDE SEQUENCE [LARGE SCALE GENOMIC DNA]</scope>
    <source>
        <strain evidence="2">FGSC 2508 / P0657</strain>
    </source>
</reference>
<accession>F8MGR0</accession>
<dbReference type="KEGG" id="nte:NEUTE1DRAFT39400"/>
<name>F8MGR0_NEUT8</name>
<organism evidence="1 2">
    <name type="scientific">Neurospora tetrasperma (strain FGSC 2508 / ATCC MYA-4615 / P0657)</name>
    <dbReference type="NCBI Taxonomy" id="510951"/>
    <lineage>
        <taxon>Eukaryota</taxon>
        <taxon>Fungi</taxon>
        <taxon>Dikarya</taxon>
        <taxon>Ascomycota</taxon>
        <taxon>Pezizomycotina</taxon>
        <taxon>Sordariomycetes</taxon>
        <taxon>Sordariomycetidae</taxon>
        <taxon>Sordariales</taxon>
        <taxon>Sordariaceae</taxon>
        <taxon>Neurospora</taxon>
    </lineage>
</organism>
<dbReference type="AlphaFoldDB" id="F8MGR0"/>
<dbReference type="RefSeq" id="XP_009848790.1">
    <property type="nucleotide sequence ID" value="XM_009850488.1"/>
</dbReference>
<dbReference type="EMBL" id="GL891303">
    <property type="protein sequence ID" value="EGO59479.1"/>
    <property type="molecule type" value="Genomic_DNA"/>
</dbReference>
<dbReference type="HOGENOM" id="CLU_2590339_0_0_1"/>
<keyword evidence="2" id="KW-1185">Reference proteome</keyword>
<dbReference type="VEuPathDB" id="FungiDB:NEUTE1DRAFT_39400"/>
<dbReference type="Proteomes" id="UP000008065">
    <property type="component" value="Unassembled WGS sequence"/>
</dbReference>
<sequence>MVDPGHFPKCLELSVYARGACSVMTPLRHPVHDGESRSLQCSSMMILPPSSDLDMQRKKKSHSRLSYGLALYAFPFVEGR</sequence>
<evidence type="ECO:0000313" key="2">
    <source>
        <dbReference type="Proteomes" id="UP000008065"/>
    </source>
</evidence>
<evidence type="ECO:0000313" key="1">
    <source>
        <dbReference type="EMBL" id="EGO59479.1"/>
    </source>
</evidence>
<dbReference type="GeneID" id="20827685"/>
<gene>
    <name evidence="1" type="ORF">NEUTE1DRAFT_39400</name>
</gene>